<dbReference type="AlphaFoldDB" id="A0A8H7IIF3"/>
<keyword evidence="2" id="KW-0597">Phosphoprotein</keyword>
<comment type="similarity">
    <text evidence="1 8">Belongs to the PDK/BCKDK protein kinase family.</text>
</comment>
<sequence length="290" mass="30676">MRTHKLYHSSFERLATFPEVKDLEDNDEFSRELESLVEMHANDIPTIAKGFQECSKYLNQDRISSFLDLSIRGRIAVRLIAEQHIALSRAVREQSGQRLGKRQSVGEVGVASANCAPADMVRMCAAFVSELCEATLGATPPLVIDGIVDTKFAYVPVHIEYILTEILKNSHDCTAHAPSSTIVDNEDPAATSDGDKPSGSSPSYLSIRVRDEGGGVPPTNLSRIFSYAFTTAGRLAQIGEDDGGPYAAQHIGGAAAMGGGSGAGAGNVFGEIAGRGLQTGMGTIAGLGYG</sequence>
<dbReference type="SUPFAM" id="SSF69012">
    <property type="entry name" value="alpha-ketoacid dehydrogenase kinase, N-terminal domain"/>
    <property type="match status" value="1"/>
</dbReference>
<keyword evidence="11" id="KW-0647">Proteasome</keyword>
<feature type="domain" description="Branched-chain alpha-ketoacid dehydrogenase kinase/Pyruvate dehydrogenase kinase N-terminal" evidence="10">
    <location>
        <begin position="3"/>
        <end position="98"/>
    </location>
</feature>
<evidence type="ECO:0000313" key="12">
    <source>
        <dbReference type="Proteomes" id="UP000614334"/>
    </source>
</evidence>
<dbReference type="GO" id="GO:0005759">
    <property type="term" value="C:mitochondrial matrix"/>
    <property type="evidence" value="ECO:0007669"/>
    <property type="project" value="UniProtKB-SubCell"/>
</dbReference>
<dbReference type="Proteomes" id="UP000614334">
    <property type="component" value="Unassembled WGS sequence"/>
</dbReference>
<protein>
    <recommendedName>
        <fullName evidence="8">Protein-serine/threonine kinase</fullName>
        <ecNumber evidence="8">2.7.11.-</ecNumber>
    </recommendedName>
</protein>
<evidence type="ECO:0000256" key="1">
    <source>
        <dbReference type="ARBA" id="ARBA00006155"/>
    </source>
</evidence>
<keyword evidence="6 8" id="KW-0067">ATP-binding</keyword>
<dbReference type="EMBL" id="JACYCF010000003">
    <property type="protein sequence ID" value="KAF8758387.1"/>
    <property type="molecule type" value="Genomic_DNA"/>
</dbReference>
<dbReference type="Gene3D" id="3.30.565.10">
    <property type="entry name" value="Histidine kinase-like ATPase, C-terminal domain"/>
    <property type="match status" value="1"/>
</dbReference>
<comment type="subcellular location">
    <subcellularLocation>
        <location evidence="8">Mitochondrion matrix</location>
    </subcellularLocation>
</comment>
<keyword evidence="3 8" id="KW-0808">Transferase</keyword>
<evidence type="ECO:0000256" key="8">
    <source>
        <dbReference type="RuleBase" id="RU366032"/>
    </source>
</evidence>
<dbReference type="Pfam" id="PF10436">
    <property type="entry name" value="BCDHK_Adom3"/>
    <property type="match status" value="1"/>
</dbReference>
<keyword evidence="7 8" id="KW-0496">Mitochondrion</keyword>
<dbReference type="GO" id="GO:0010906">
    <property type="term" value="P:regulation of glucose metabolic process"/>
    <property type="evidence" value="ECO:0007669"/>
    <property type="project" value="TreeGrafter"/>
</dbReference>
<reference evidence="11" key="1">
    <citation type="submission" date="2020-09" db="EMBL/GenBank/DDBJ databases">
        <title>Comparative genome analyses of four rice-infecting Rhizoctonia solani isolates reveal extensive enrichment of homogalacturonan modification genes.</title>
        <authorList>
            <person name="Lee D.-Y."/>
            <person name="Jeon J."/>
            <person name="Kim K.-T."/>
            <person name="Cheong K."/>
            <person name="Song H."/>
            <person name="Choi G."/>
            <person name="Ko J."/>
            <person name="Opiyo S.O."/>
            <person name="Zuo S."/>
            <person name="Madhav S."/>
            <person name="Lee Y.-H."/>
            <person name="Wang G.-L."/>
        </authorList>
    </citation>
    <scope>NUCLEOTIDE SEQUENCE</scope>
    <source>
        <strain evidence="11">AG1-IA B2</strain>
    </source>
</reference>
<evidence type="ECO:0000256" key="3">
    <source>
        <dbReference type="ARBA" id="ARBA00022679"/>
    </source>
</evidence>
<dbReference type="InterPro" id="IPR036784">
    <property type="entry name" value="AK/P_DHK_N_sf"/>
</dbReference>
<dbReference type="InterPro" id="IPR036890">
    <property type="entry name" value="HATPase_C_sf"/>
</dbReference>
<dbReference type="InterPro" id="IPR039028">
    <property type="entry name" value="BCKD/PDK"/>
</dbReference>
<dbReference type="InterPro" id="IPR018955">
    <property type="entry name" value="BCDHK/PDK_N"/>
</dbReference>
<evidence type="ECO:0000259" key="10">
    <source>
        <dbReference type="Pfam" id="PF10436"/>
    </source>
</evidence>
<dbReference type="SUPFAM" id="SSF55874">
    <property type="entry name" value="ATPase domain of HSP90 chaperone/DNA topoisomerase II/histidine kinase"/>
    <property type="match status" value="1"/>
</dbReference>
<accession>A0A8H7IIF3</accession>
<gene>
    <name evidence="11" type="ORF">RHS01_03061</name>
</gene>
<comment type="caution">
    <text evidence="11">The sequence shown here is derived from an EMBL/GenBank/DDBJ whole genome shotgun (WGS) entry which is preliminary data.</text>
</comment>
<keyword evidence="5 8" id="KW-0418">Kinase</keyword>
<dbReference type="GO" id="GO:0000502">
    <property type="term" value="C:proteasome complex"/>
    <property type="evidence" value="ECO:0007669"/>
    <property type="project" value="UniProtKB-KW"/>
</dbReference>
<evidence type="ECO:0000256" key="7">
    <source>
        <dbReference type="ARBA" id="ARBA00023128"/>
    </source>
</evidence>
<keyword evidence="4 8" id="KW-0547">Nucleotide-binding</keyword>
<dbReference type="EC" id="2.7.11.-" evidence="8"/>
<dbReference type="GO" id="GO:0005524">
    <property type="term" value="F:ATP binding"/>
    <property type="evidence" value="ECO:0007669"/>
    <property type="project" value="UniProtKB-UniRule"/>
</dbReference>
<dbReference type="Gene3D" id="1.20.140.20">
    <property type="entry name" value="Alpha-ketoacid/pyruvate dehydrogenase kinase, N-terminal domain"/>
    <property type="match status" value="1"/>
</dbReference>
<evidence type="ECO:0000256" key="4">
    <source>
        <dbReference type="ARBA" id="ARBA00022741"/>
    </source>
</evidence>
<evidence type="ECO:0000256" key="6">
    <source>
        <dbReference type="ARBA" id="ARBA00022840"/>
    </source>
</evidence>
<dbReference type="PANTHER" id="PTHR11947:SF20">
    <property type="entry name" value="[3-METHYL-2-OXOBUTANOATE DEHYDROGENASE [LIPOAMIDE]] KINASE, MITOCHONDRIAL"/>
    <property type="match status" value="1"/>
</dbReference>
<evidence type="ECO:0000256" key="9">
    <source>
        <dbReference type="SAM" id="MobiDB-lite"/>
    </source>
</evidence>
<proteinExistence type="inferred from homology"/>
<evidence type="ECO:0000256" key="2">
    <source>
        <dbReference type="ARBA" id="ARBA00022553"/>
    </source>
</evidence>
<name>A0A8H7IIF3_9AGAM</name>
<dbReference type="GO" id="GO:0004740">
    <property type="term" value="F:pyruvate dehydrogenase (acetyl-transferring) kinase activity"/>
    <property type="evidence" value="ECO:0007669"/>
    <property type="project" value="TreeGrafter"/>
</dbReference>
<organism evidence="11 12">
    <name type="scientific">Rhizoctonia solani</name>
    <dbReference type="NCBI Taxonomy" id="456999"/>
    <lineage>
        <taxon>Eukaryota</taxon>
        <taxon>Fungi</taxon>
        <taxon>Dikarya</taxon>
        <taxon>Basidiomycota</taxon>
        <taxon>Agaricomycotina</taxon>
        <taxon>Agaricomycetes</taxon>
        <taxon>Cantharellales</taxon>
        <taxon>Ceratobasidiaceae</taxon>
        <taxon>Rhizoctonia</taxon>
    </lineage>
</organism>
<dbReference type="PANTHER" id="PTHR11947">
    <property type="entry name" value="PYRUVATE DEHYDROGENASE KINASE"/>
    <property type="match status" value="1"/>
</dbReference>
<feature type="region of interest" description="Disordered" evidence="9">
    <location>
        <begin position="178"/>
        <end position="204"/>
    </location>
</feature>
<evidence type="ECO:0000256" key="5">
    <source>
        <dbReference type="ARBA" id="ARBA00022777"/>
    </source>
</evidence>
<evidence type="ECO:0000313" key="11">
    <source>
        <dbReference type="EMBL" id="KAF8758387.1"/>
    </source>
</evidence>